<dbReference type="PANTHER" id="PTHR39158">
    <property type="entry name" value="OS08G0560600 PROTEIN"/>
    <property type="match status" value="1"/>
</dbReference>
<accession>A0A424YER3</accession>
<name>A0A424YER3_9FIRM</name>
<organism evidence="2 3">
    <name type="scientific">Candidatus Syntrophonatronum acetioxidans</name>
    <dbReference type="NCBI Taxonomy" id="1795816"/>
    <lineage>
        <taxon>Bacteria</taxon>
        <taxon>Bacillati</taxon>
        <taxon>Bacillota</taxon>
        <taxon>Clostridia</taxon>
        <taxon>Eubacteriales</taxon>
        <taxon>Syntrophomonadaceae</taxon>
        <taxon>Candidatus Syntrophonatronum</taxon>
    </lineage>
</organism>
<evidence type="ECO:0000313" key="2">
    <source>
        <dbReference type="EMBL" id="RQD76089.1"/>
    </source>
</evidence>
<feature type="domain" description="DnaJ homologue subfamily C member 28 conserved" evidence="1">
    <location>
        <begin position="7"/>
        <end position="73"/>
    </location>
</feature>
<dbReference type="InterPro" id="IPR018961">
    <property type="entry name" value="DnaJ_homolog_subfam-C_membr-28"/>
</dbReference>
<dbReference type="PANTHER" id="PTHR39158:SF1">
    <property type="entry name" value="DNAJ HOMOLOG SUBFAMILY C MEMBER 28"/>
    <property type="match status" value="1"/>
</dbReference>
<protein>
    <submittedName>
        <fullName evidence="2">DUF1992 domain-containing protein</fullName>
    </submittedName>
</protein>
<gene>
    <name evidence="2" type="ORF">D5R97_04935</name>
</gene>
<comment type="caution">
    <text evidence="2">The sequence shown here is derived from an EMBL/GenBank/DDBJ whole genome shotgun (WGS) entry which is preliminary data.</text>
</comment>
<reference evidence="2 3" key="1">
    <citation type="submission" date="2018-08" db="EMBL/GenBank/DDBJ databases">
        <title>The metabolism and importance of syntrophic acetate oxidation coupled to methane or sulfide production in haloalkaline environments.</title>
        <authorList>
            <person name="Timmers P.H.A."/>
            <person name="Vavourakis C.D."/>
            <person name="Sorokin D.Y."/>
            <person name="Sinninghe Damste J.S."/>
            <person name="Muyzer G."/>
            <person name="Stams A.J.M."/>
            <person name="Plugge C.M."/>
        </authorList>
    </citation>
    <scope>NUCLEOTIDE SEQUENCE [LARGE SCALE GENOMIC DNA]</scope>
    <source>
        <strain evidence="2">MSAO_Bac1</strain>
    </source>
</reference>
<dbReference type="InterPro" id="IPR052573">
    <property type="entry name" value="DnaJ_C_subfamily_28"/>
</dbReference>
<evidence type="ECO:0000313" key="3">
    <source>
        <dbReference type="Proteomes" id="UP000285138"/>
    </source>
</evidence>
<dbReference type="Pfam" id="PF09350">
    <property type="entry name" value="DJC28_CD"/>
    <property type="match status" value="1"/>
</dbReference>
<dbReference type="Proteomes" id="UP000285138">
    <property type="component" value="Unassembled WGS sequence"/>
</dbReference>
<dbReference type="EMBL" id="QZAA01000131">
    <property type="protein sequence ID" value="RQD76089.1"/>
    <property type="molecule type" value="Genomic_DNA"/>
</dbReference>
<sequence length="124" mass="14482">MDIIAIIAENKIQEAIREGEFDNLPGRGKPLRLEDLSHVPEDLRAAYTILKNNGILPEEIQLKKDIVTLQELIDCCYDEGDKERLKRKLNEKVLRFEMLMEKRRIKGSSLNQYIHKIYKKLGAF</sequence>
<dbReference type="AlphaFoldDB" id="A0A424YER3"/>
<proteinExistence type="predicted"/>
<evidence type="ECO:0000259" key="1">
    <source>
        <dbReference type="Pfam" id="PF09350"/>
    </source>
</evidence>